<dbReference type="OrthoDB" id="21648at2759"/>
<dbReference type="Gramene" id="Psat07G0310900-T1">
    <property type="protein sequence ID" value="KAI5386838.1"/>
    <property type="gene ID" value="KIW84_073109"/>
</dbReference>
<dbReference type="PANTHER" id="PTHR34057">
    <property type="entry name" value="ELONGATION FACTOR"/>
    <property type="match status" value="1"/>
</dbReference>
<feature type="region of interest" description="Disordered" evidence="1">
    <location>
        <begin position="35"/>
        <end position="103"/>
    </location>
</feature>
<dbReference type="CDD" id="cd11650">
    <property type="entry name" value="AT4G37440_like"/>
    <property type="match status" value="1"/>
</dbReference>
<feature type="region of interest" description="Disordered" evidence="1">
    <location>
        <begin position="454"/>
        <end position="490"/>
    </location>
</feature>
<keyword evidence="3" id="KW-1185">Reference proteome</keyword>
<evidence type="ECO:0000313" key="2">
    <source>
        <dbReference type="EMBL" id="KAI5386838.1"/>
    </source>
</evidence>
<organism evidence="2 3">
    <name type="scientific">Pisum sativum</name>
    <name type="common">Garden pea</name>
    <name type="synonym">Lathyrus oleraceus</name>
    <dbReference type="NCBI Taxonomy" id="3888"/>
    <lineage>
        <taxon>Eukaryota</taxon>
        <taxon>Viridiplantae</taxon>
        <taxon>Streptophyta</taxon>
        <taxon>Embryophyta</taxon>
        <taxon>Tracheophyta</taxon>
        <taxon>Spermatophyta</taxon>
        <taxon>Magnoliopsida</taxon>
        <taxon>eudicotyledons</taxon>
        <taxon>Gunneridae</taxon>
        <taxon>Pentapetalae</taxon>
        <taxon>rosids</taxon>
        <taxon>fabids</taxon>
        <taxon>Fabales</taxon>
        <taxon>Fabaceae</taxon>
        <taxon>Papilionoideae</taxon>
        <taxon>50 kb inversion clade</taxon>
        <taxon>NPAAA clade</taxon>
        <taxon>Hologalegina</taxon>
        <taxon>IRL clade</taxon>
        <taxon>Fabeae</taxon>
        <taxon>Lathyrus</taxon>
    </lineage>
</organism>
<feature type="compositionally biased region" description="Basic residues" evidence="1">
    <location>
        <begin position="174"/>
        <end position="188"/>
    </location>
</feature>
<dbReference type="PANTHER" id="PTHR34057:SF1">
    <property type="entry name" value="ELONGATION FACTOR"/>
    <property type="match status" value="1"/>
</dbReference>
<reference evidence="2 3" key="1">
    <citation type="journal article" date="2022" name="Nat. Genet.">
        <title>Improved pea reference genome and pan-genome highlight genomic features and evolutionary characteristics.</title>
        <authorList>
            <person name="Yang T."/>
            <person name="Liu R."/>
            <person name="Luo Y."/>
            <person name="Hu S."/>
            <person name="Wang D."/>
            <person name="Wang C."/>
            <person name="Pandey M.K."/>
            <person name="Ge S."/>
            <person name="Xu Q."/>
            <person name="Li N."/>
            <person name="Li G."/>
            <person name="Huang Y."/>
            <person name="Saxena R.K."/>
            <person name="Ji Y."/>
            <person name="Li M."/>
            <person name="Yan X."/>
            <person name="He Y."/>
            <person name="Liu Y."/>
            <person name="Wang X."/>
            <person name="Xiang C."/>
            <person name="Varshney R.K."/>
            <person name="Ding H."/>
            <person name="Gao S."/>
            <person name="Zong X."/>
        </authorList>
    </citation>
    <scope>NUCLEOTIDE SEQUENCE [LARGE SCALE GENOMIC DNA]</scope>
    <source>
        <strain evidence="2 3">cv. Zhongwan 6</strain>
    </source>
</reference>
<feature type="region of interest" description="Disordered" evidence="1">
    <location>
        <begin position="217"/>
        <end position="241"/>
    </location>
</feature>
<feature type="compositionally biased region" description="Basic and acidic residues" evidence="1">
    <location>
        <begin position="231"/>
        <end position="241"/>
    </location>
</feature>
<proteinExistence type="predicted"/>
<protein>
    <submittedName>
        <fullName evidence="2">Uncharacterized protein</fullName>
    </submittedName>
</protein>
<gene>
    <name evidence="2" type="ORF">KIW84_073109</name>
</gene>
<evidence type="ECO:0000256" key="1">
    <source>
        <dbReference type="SAM" id="MobiDB-lite"/>
    </source>
</evidence>
<dbReference type="EMBL" id="JAMSHJ010000007">
    <property type="protein sequence ID" value="KAI5386838.1"/>
    <property type="molecule type" value="Genomic_DNA"/>
</dbReference>
<dbReference type="Proteomes" id="UP001058974">
    <property type="component" value="Chromosome 7"/>
</dbReference>
<dbReference type="InterPro" id="IPR038745">
    <property type="entry name" value="AT4G37440-like"/>
</dbReference>
<name>A0A9D4VP53_PEA</name>
<comment type="caution">
    <text evidence="2">The sequence shown here is derived from an EMBL/GenBank/DDBJ whole genome shotgun (WGS) entry which is preliminary data.</text>
</comment>
<sequence length="490" mass="54139">MDMAVVKVEYVPDEKIDTASAKDFEDAEVDILSLTNKVDVGSNKNEDPDATDPDATEYSSSFGETDSDGENRSRPSDAEVESEFFGENGVAGGSDSARPGFRPRKRKLTDHWRSYIRPLMWRLKWTEIRLKQVESQALKYTRKLKECEKEKHRVPDGFNMEESGSKSVPYTSHQYRRKARRRRNRKKVEKSTDIASYTAHHYLFSYLESKKADRESSLDDDFENPVIIEPPHAESTEKREDQPLLKCTNVDVSYEQLLWNIDNLHNRVRTLKSGINAITSRNASKFSESENFSLVPYGGEVQTGSAQSPTNSVGNEYTASVGVGGVFNSSQNAADEYDFGDFVFPDSAVSSFGEASNIPDIIESTVGLLAAAEVTLQSALVAESGEHMVESKDVLLQDFKTATHNPVKLADVKTEVEADGSAEKVTEKLKEIKVEVCEGSHSASIHISAATATAGASQEQSALQNNKDAGIPISKKKRGERKAGSGGWNK</sequence>
<accession>A0A9D4VP53</accession>
<dbReference type="AlphaFoldDB" id="A0A9D4VP53"/>
<feature type="region of interest" description="Disordered" evidence="1">
    <location>
        <begin position="156"/>
        <end position="191"/>
    </location>
</feature>
<evidence type="ECO:0000313" key="3">
    <source>
        <dbReference type="Proteomes" id="UP001058974"/>
    </source>
</evidence>